<reference evidence="1 2" key="1">
    <citation type="journal article" date="2024" name="Ann. Entomol. Soc. Am.">
        <title>Genomic analyses of the southern and eastern yellowjacket wasps (Hymenoptera: Vespidae) reveal evolutionary signatures of social life.</title>
        <authorList>
            <person name="Catto M.A."/>
            <person name="Caine P.B."/>
            <person name="Orr S.E."/>
            <person name="Hunt B.G."/>
            <person name="Goodisman M.A.D."/>
        </authorList>
    </citation>
    <scope>NUCLEOTIDE SEQUENCE [LARGE SCALE GENOMIC DNA]</scope>
    <source>
        <strain evidence="1">232</strain>
        <tissue evidence="1">Head and thorax</tissue>
    </source>
</reference>
<gene>
    <name evidence="1" type="ORF">V1477_004645</name>
</gene>
<dbReference type="AlphaFoldDB" id="A0ABD2CNG4"/>
<dbReference type="EMBL" id="JAYRBN010000037">
    <property type="protein sequence ID" value="KAL2746275.1"/>
    <property type="molecule type" value="Genomic_DNA"/>
</dbReference>
<evidence type="ECO:0000313" key="1">
    <source>
        <dbReference type="EMBL" id="KAL2746275.1"/>
    </source>
</evidence>
<evidence type="ECO:0000313" key="2">
    <source>
        <dbReference type="Proteomes" id="UP001607303"/>
    </source>
</evidence>
<sequence length="107" mass="12410">MKIRESMIERHDDNPEALLVTADITEYRLNRKRRPTTEEWLRELSPVGFYHRGDRATWYTAERQAAVDNCNKLRASLETYPGKATINPGPGNFQRENDIFSGELILS</sequence>
<keyword evidence="2" id="KW-1185">Reference proteome</keyword>
<protein>
    <submittedName>
        <fullName evidence="1">Uncharacterized protein</fullName>
    </submittedName>
</protein>
<proteinExistence type="predicted"/>
<organism evidence="1 2">
    <name type="scientific">Vespula maculifrons</name>
    <name type="common">Eastern yellow jacket</name>
    <name type="synonym">Wasp</name>
    <dbReference type="NCBI Taxonomy" id="7453"/>
    <lineage>
        <taxon>Eukaryota</taxon>
        <taxon>Metazoa</taxon>
        <taxon>Ecdysozoa</taxon>
        <taxon>Arthropoda</taxon>
        <taxon>Hexapoda</taxon>
        <taxon>Insecta</taxon>
        <taxon>Pterygota</taxon>
        <taxon>Neoptera</taxon>
        <taxon>Endopterygota</taxon>
        <taxon>Hymenoptera</taxon>
        <taxon>Apocrita</taxon>
        <taxon>Aculeata</taxon>
        <taxon>Vespoidea</taxon>
        <taxon>Vespidae</taxon>
        <taxon>Vespinae</taxon>
        <taxon>Vespula</taxon>
    </lineage>
</organism>
<name>A0ABD2CNG4_VESMC</name>
<dbReference type="Proteomes" id="UP001607303">
    <property type="component" value="Unassembled WGS sequence"/>
</dbReference>
<comment type="caution">
    <text evidence="1">The sequence shown here is derived from an EMBL/GenBank/DDBJ whole genome shotgun (WGS) entry which is preliminary data.</text>
</comment>
<accession>A0ABD2CNG4</accession>